<sequence length="70" mass="7638">MSHTTVLSCRDLKEITGYQRPADVARCLREQGVRVFNGRGGPWTTLDLINHAGGITPASNTELMDPADIL</sequence>
<keyword evidence="2" id="KW-1185">Reference proteome</keyword>
<dbReference type="EMBL" id="FPBP01000009">
    <property type="protein sequence ID" value="SFU79607.1"/>
    <property type="molecule type" value="Genomic_DNA"/>
</dbReference>
<dbReference type="RefSeq" id="WP_089796384.1">
    <property type="nucleotide sequence ID" value="NZ_FPBP01000009.1"/>
</dbReference>
<dbReference type="OrthoDB" id="6942183at2"/>
<evidence type="ECO:0000313" key="1">
    <source>
        <dbReference type="EMBL" id="SFU79607.1"/>
    </source>
</evidence>
<evidence type="ECO:0000313" key="2">
    <source>
        <dbReference type="Proteomes" id="UP000198693"/>
    </source>
</evidence>
<protein>
    <submittedName>
        <fullName evidence="1">Uncharacterized protein</fullName>
    </submittedName>
</protein>
<name>A0A1I7J398_9GAMM</name>
<dbReference type="Proteomes" id="UP000198693">
    <property type="component" value="Unassembled WGS sequence"/>
</dbReference>
<dbReference type="AlphaFoldDB" id="A0A1I7J398"/>
<organism evidence="1 2">
    <name type="scientific">Halomonas korlensis</name>
    <dbReference type="NCBI Taxonomy" id="463301"/>
    <lineage>
        <taxon>Bacteria</taxon>
        <taxon>Pseudomonadati</taxon>
        <taxon>Pseudomonadota</taxon>
        <taxon>Gammaproteobacteria</taxon>
        <taxon>Oceanospirillales</taxon>
        <taxon>Halomonadaceae</taxon>
        <taxon>Halomonas</taxon>
    </lineage>
</organism>
<reference evidence="2" key="1">
    <citation type="submission" date="2016-10" db="EMBL/GenBank/DDBJ databases">
        <authorList>
            <person name="Varghese N."/>
            <person name="Submissions S."/>
        </authorList>
    </citation>
    <scope>NUCLEOTIDE SEQUENCE [LARGE SCALE GENOMIC DNA]</scope>
    <source>
        <strain evidence="2">CGMCC 1.6981</strain>
    </source>
</reference>
<gene>
    <name evidence="1" type="ORF">SAMN04487955_10925</name>
</gene>
<accession>A0A1I7J398</accession>
<dbReference type="STRING" id="463301.SAMN04487955_10925"/>
<proteinExistence type="predicted"/>